<protein>
    <submittedName>
        <fullName evidence="2">Uncharacterized protein</fullName>
    </submittedName>
</protein>
<dbReference type="AlphaFoldDB" id="A0A0E9LSS7"/>
<evidence type="ECO:0000313" key="2">
    <source>
        <dbReference type="EMBL" id="GAO28353.1"/>
    </source>
</evidence>
<reference evidence="2 3" key="1">
    <citation type="journal article" date="2015" name="Microbes Environ.">
        <title>Distribution and evolution of nitrogen fixation genes in the phylum bacteroidetes.</title>
        <authorList>
            <person name="Inoue J."/>
            <person name="Oshima K."/>
            <person name="Suda W."/>
            <person name="Sakamoto M."/>
            <person name="Iino T."/>
            <person name="Noda S."/>
            <person name="Hongoh Y."/>
            <person name="Hattori M."/>
            <person name="Ohkuma M."/>
        </authorList>
    </citation>
    <scope>NUCLEOTIDE SEQUENCE [LARGE SCALE GENOMIC DNA]</scope>
    <source>
        <strain evidence="2">JCM 15548</strain>
    </source>
</reference>
<feature type="chain" id="PRO_5002428288" evidence="1">
    <location>
        <begin position="26"/>
        <end position="81"/>
    </location>
</feature>
<dbReference type="PROSITE" id="PS51257">
    <property type="entry name" value="PROKAR_LIPOPROTEIN"/>
    <property type="match status" value="1"/>
</dbReference>
<accession>A0A0E9LSS7</accession>
<keyword evidence="1" id="KW-0732">Signal</keyword>
<dbReference type="Proteomes" id="UP000032900">
    <property type="component" value="Unassembled WGS sequence"/>
</dbReference>
<evidence type="ECO:0000313" key="3">
    <source>
        <dbReference type="Proteomes" id="UP000032900"/>
    </source>
</evidence>
<proteinExistence type="predicted"/>
<evidence type="ECO:0000256" key="1">
    <source>
        <dbReference type="SAM" id="SignalP"/>
    </source>
</evidence>
<gene>
    <name evidence="2" type="ORF">JCM15548_1437</name>
</gene>
<keyword evidence="3" id="KW-1185">Reference proteome</keyword>
<organism evidence="2 3">
    <name type="scientific">Geofilum rubicundum JCM 15548</name>
    <dbReference type="NCBI Taxonomy" id="1236989"/>
    <lineage>
        <taxon>Bacteria</taxon>
        <taxon>Pseudomonadati</taxon>
        <taxon>Bacteroidota</taxon>
        <taxon>Bacteroidia</taxon>
        <taxon>Marinilabiliales</taxon>
        <taxon>Marinilabiliaceae</taxon>
        <taxon>Geofilum</taxon>
    </lineage>
</organism>
<comment type="caution">
    <text evidence="2">The sequence shown here is derived from an EMBL/GenBank/DDBJ whole genome shotgun (WGS) entry which is preliminary data.</text>
</comment>
<sequence>MAMRKKALFGMIPLLLLACFPTLNAQQTWAKTGSFTTFTDVGEPGIKGQASYREPDQKYRISGSGENIWYGRDSFSLLSKK</sequence>
<name>A0A0E9LSS7_9BACT</name>
<dbReference type="EMBL" id="BAZW01000002">
    <property type="protein sequence ID" value="GAO28353.1"/>
    <property type="molecule type" value="Genomic_DNA"/>
</dbReference>
<feature type="signal peptide" evidence="1">
    <location>
        <begin position="1"/>
        <end position="25"/>
    </location>
</feature>
<dbReference type="STRING" id="1236989.JCM15548_1437"/>